<dbReference type="Pfam" id="PF12838">
    <property type="entry name" value="Fer4_7"/>
    <property type="match status" value="1"/>
</dbReference>
<dbReference type="SUPFAM" id="SSF54862">
    <property type="entry name" value="4Fe-4S ferredoxins"/>
    <property type="match status" value="1"/>
</dbReference>
<dbReference type="EMBL" id="JAQLOI010000003">
    <property type="protein sequence ID" value="MDB1125160.1"/>
    <property type="molecule type" value="Genomic_DNA"/>
</dbReference>
<evidence type="ECO:0000313" key="6">
    <source>
        <dbReference type="EMBL" id="MDB1125160.1"/>
    </source>
</evidence>
<dbReference type="PANTHER" id="PTHR32154:SF0">
    <property type="entry name" value="PYRUVATE-FLAVODOXIN OXIDOREDUCTASE-RELATED"/>
    <property type="match status" value="1"/>
</dbReference>
<dbReference type="InterPro" id="IPR011766">
    <property type="entry name" value="TPP_enzyme_TPP-bd"/>
</dbReference>
<dbReference type="SUPFAM" id="SSF53323">
    <property type="entry name" value="Pyruvate-ferredoxin oxidoreductase, PFOR, domain III"/>
    <property type="match status" value="1"/>
</dbReference>
<dbReference type="Proteomes" id="UP001210678">
    <property type="component" value="Unassembled WGS sequence"/>
</dbReference>
<dbReference type="PROSITE" id="PS51379">
    <property type="entry name" value="4FE4S_FER_2"/>
    <property type="match status" value="2"/>
</dbReference>
<dbReference type="InterPro" id="IPR019456">
    <property type="entry name" value="Pyrv-flavodox_OxRtase_EKR"/>
</dbReference>
<dbReference type="SMART" id="SM00890">
    <property type="entry name" value="EKR"/>
    <property type="match status" value="1"/>
</dbReference>
<feature type="domain" description="4Fe-4S ferredoxin-type" evidence="5">
    <location>
        <begin position="257"/>
        <end position="286"/>
    </location>
</feature>
<dbReference type="Pfam" id="PF01558">
    <property type="entry name" value="POR"/>
    <property type="match status" value="1"/>
</dbReference>
<dbReference type="InterPro" id="IPR019752">
    <property type="entry name" value="Pyrv/ketoisovalerate_OxRed_cat"/>
</dbReference>
<sequence length="689" mass="76350">MDEADFLGCHQFSLLKNNDILAHTGQGATVLFNSVYSARELWKQLNYREQKHILNKNLQVYTIDATTLANQCGIRGRINNIMQRAFFLLSDLMTPENALQRQKEAITKTYQRKGEKLVNANIAAVEQTEALLFKVQPVEASLNEPTTQPVVAQHAPDFVKKVTAELLQNKGDQLPVSVFPSDGQWPTATSKWEKRDIASFVPQWDSESCTQCNICSLVCPHSAIRVKVIDSKLSLQDAPRSFKTTDYKLRDFHGQKYTLQVSPQDCTGCQLCVEMCPAAHEEIKALQMVARESVSDEQNDNFEYFTQLPELQPIDIKRIDARSSQLLEPLLEFSGACSGCGETPYIKLLTQLYGDHMLIANATGCSSIYGGNLPTTPYTQNRQGQGPAWANSLFEDNAEFGLGMRMAIESEQNIALMTLNSLKDSIPEALFENIVSLINDSSTKGITKQRENVAQLKQLIASQHPMIQYADSLVAKTVWILGGDGWAFDIGYGGLDHVLASDKNINIMVLNNQVYANTGGQQSKATPTGAIAKFASEGKENAGKDLGMPTMMNGNAYVATVAIGANMNQTLKAIQEAESYPGPSLIIAYASCITHGINMSEGIEQQQQLIESGLWPLYRFDPRRIAKGKAALQLDSRPAKESVERFVELQNRFSQLSTRDNESYQLGIASLQSQVEHKQSLLSLLAEWK</sequence>
<evidence type="ECO:0000256" key="1">
    <source>
        <dbReference type="ARBA" id="ARBA00022723"/>
    </source>
</evidence>
<keyword evidence="4" id="KW-0411">Iron-sulfur</keyword>
<dbReference type="InterPro" id="IPR029061">
    <property type="entry name" value="THDP-binding"/>
</dbReference>
<evidence type="ECO:0000313" key="7">
    <source>
        <dbReference type="Proteomes" id="UP001210678"/>
    </source>
</evidence>
<dbReference type="Gene3D" id="3.30.70.20">
    <property type="match status" value="1"/>
</dbReference>
<protein>
    <submittedName>
        <fullName evidence="6">4Fe-4S double cluster binding domain-containing protein</fullName>
    </submittedName>
</protein>
<dbReference type="SUPFAM" id="SSF52518">
    <property type="entry name" value="Thiamin diphosphate-binding fold (THDP-binding)"/>
    <property type="match status" value="1"/>
</dbReference>
<dbReference type="InterPro" id="IPR017896">
    <property type="entry name" value="4Fe4S_Fe-S-bd"/>
</dbReference>
<evidence type="ECO:0000256" key="3">
    <source>
        <dbReference type="ARBA" id="ARBA00023004"/>
    </source>
</evidence>
<keyword evidence="1" id="KW-0479">Metal-binding</keyword>
<dbReference type="InterPro" id="IPR017900">
    <property type="entry name" value="4Fe4S_Fe_S_CS"/>
</dbReference>
<organism evidence="6 7">
    <name type="scientific">Vibrio algarum</name>
    <dbReference type="NCBI Taxonomy" id="3020714"/>
    <lineage>
        <taxon>Bacteria</taxon>
        <taxon>Pseudomonadati</taxon>
        <taxon>Pseudomonadota</taxon>
        <taxon>Gammaproteobacteria</taxon>
        <taxon>Vibrionales</taxon>
        <taxon>Vibrionaceae</taxon>
        <taxon>Vibrio</taxon>
    </lineage>
</organism>
<dbReference type="PROSITE" id="PS00198">
    <property type="entry name" value="4FE4S_FER_1"/>
    <property type="match status" value="1"/>
</dbReference>
<feature type="domain" description="4Fe-4S ferredoxin-type" evidence="5">
    <location>
        <begin position="200"/>
        <end position="229"/>
    </location>
</feature>
<dbReference type="InterPro" id="IPR050722">
    <property type="entry name" value="Pyruvate:ferred/Flavod_OxRd"/>
</dbReference>
<name>A0ABT4YUX1_9VIBR</name>
<keyword evidence="3" id="KW-0408">Iron</keyword>
<dbReference type="InterPro" id="IPR002869">
    <property type="entry name" value="Pyrv_flavodox_OxRed_cen"/>
</dbReference>
<dbReference type="Pfam" id="PF02775">
    <property type="entry name" value="TPP_enzyme_C"/>
    <property type="match status" value="1"/>
</dbReference>
<reference evidence="6 7" key="1">
    <citation type="submission" date="2023-01" db="EMBL/GenBank/DDBJ databases">
        <title>Vibrio sp. KJ40-1 sp.nov, isolated from marine algae.</title>
        <authorList>
            <person name="Butt M."/>
            <person name="Kim J.M.J."/>
            <person name="Jeon C.O.C."/>
        </authorList>
    </citation>
    <scope>NUCLEOTIDE SEQUENCE [LARGE SCALE GENOMIC DNA]</scope>
    <source>
        <strain evidence="6 7">KJ40-1</strain>
    </source>
</reference>
<keyword evidence="2" id="KW-0560">Oxidoreductase</keyword>
<evidence type="ECO:0000256" key="4">
    <source>
        <dbReference type="ARBA" id="ARBA00023014"/>
    </source>
</evidence>
<gene>
    <name evidence="6" type="ORF">PGX00_16525</name>
</gene>
<dbReference type="Gene3D" id="4.10.780.10">
    <property type="entry name" value="Pyruvate-flavodoxin oxidoreductase, EKR domain"/>
    <property type="match status" value="1"/>
</dbReference>
<keyword evidence="7" id="KW-1185">Reference proteome</keyword>
<dbReference type="PANTHER" id="PTHR32154">
    <property type="entry name" value="PYRUVATE-FLAVODOXIN OXIDOREDUCTASE-RELATED"/>
    <property type="match status" value="1"/>
</dbReference>
<dbReference type="InterPro" id="IPR037112">
    <property type="entry name" value="Pyrv-flavodox_OxR_EKR_sf"/>
</dbReference>
<dbReference type="Pfam" id="PF10371">
    <property type="entry name" value="EKR"/>
    <property type="match status" value="1"/>
</dbReference>
<evidence type="ECO:0000259" key="5">
    <source>
        <dbReference type="PROSITE" id="PS51379"/>
    </source>
</evidence>
<comment type="caution">
    <text evidence="6">The sequence shown here is derived from an EMBL/GenBank/DDBJ whole genome shotgun (WGS) entry which is preliminary data.</text>
</comment>
<evidence type="ECO:0000256" key="2">
    <source>
        <dbReference type="ARBA" id="ARBA00023002"/>
    </source>
</evidence>
<proteinExistence type="predicted"/>
<dbReference type="Gene3D" id="3.40.920.10">
    <property type="entry name" value="Pyruvate-ferredoxin oxidoreductase, PFOR, domain III"/>
    <property type="match status" value="1"/>
</dbReference>
<accession>A0ABT4YUX1</accession>
<dbReference type="Gene3D" id="3.40.50.970">
    <property type="match status" value="1"/>
</dbReference>